<accession>A0AAW3YMF2</accession>
<feature type="compositionally biased region" description="Basic and acidic residues" evidence="1">
    <location>
        <begin position="34"/>
        <end position="46"/>
    </location>
</feature>
<evidence type="ECO:0000313" key="2">
    <source>
        <dbReference type="EMBL" id="MBD2799220.1"/>
    </source>
</evidence>
<organism evidence="2">
    <name type="scientific">Xenorhabdus szentirmaii</name>
    <dbReference type="NCBI Taxonomy" id="290112"/>
    <lineage>
        <taxon>Bacteria</taxon>
        <taxon>Pseudomonadati</taxon>
        <taxon>Pseudomonadota</taxon>
        <taxon>Gammaproteobacteria</taxon>
        <taxon>Enterobacterales</taxon>
        <taxon>Morganellaceae</taxon>
        <taxon>Xenorhabdus</taxon>
    </lineage>
</organism>
<proteinExistence type="predicted"/>
<reference evidence="2" key="2">
    <citation type="journal article" date="2024" name="Toxins">
        <title>Genome Sequence Analysis of Native Xenorhabdus Strains Isolated from Entomopathogenic Nematodes in Argentina.</title>
        <authorList>
            <person name="Palma L."/>
            <person name="Frizzo L."/>
            <person name="Kaiser S."/>
            <person name="Berry C."/>
            <person name="Caballero P."/>
            <person name="Bode H.B."/>
            <person name="Del Valle E.E."/>
        </authorList>
    </citation>
    <scope>NUCLEOTIDE SEQUENCE</scope>
    <source>
        <strain evidence="2">M</strain>
    </source>
</reference>
<protein>
    <submittedName>
        <fullName evidence="2">Uncharacterized protein</fullName>
    </submittedName>
</protein>
<feature type="region of interest" description="Disordered" evidence="1">
    <location>
        <begin position="1"/>
        <end position="54"/>
    </location>
</feature>
<name>A0AAW3YMF2_9GAMM</name>
<sequence>MLNQNGKMEGCKKPNGDTLASNSVQTLAVGTNEKLPESKYRTETAENKPGITSC</sequence>
<dbReference type="RefSeq" id="WP_176553597.1">
    <property type="nucleotide sequence ID" value="NZ_CAWNPE010000001.1"/>
</dbReference>
<dbReference type="AlphaFoldDB" id="A0AAW3YMF2"/>
<reference evidence="2" key="1">
    <citation type="submission" date="2020-09" db="EMBL/GenBank/DDBJ databases">
        <authorList>
            <person name="Palma L."/>
            <person name="Caballero P."/>
            <person name="Berry C."/>
            <person name="Del Valle E."/>
        </authorList>
    </citation>
    <scope>NUCLEOTIDE SEQUENCE</scope>
    <source>
        <strain evidence="2">M</strain>
    </source>
</reference>
<dbReference type="EMBL" id="JACXBF010000058">
    <property type="protein sequence ID" value="MBD2799220.1"/>
    <property type="molecule type" value="Genomic_DNA"/>
</dbReference>
<dbReference type="GeneID" id="97126986"/>
<dbReference type="Proteomes" id="UP001193920">
    <property type="component" value="Unassembled WGS sequence"/>
</dbReference>
<gene>
    <name evidence="2" type="ORF">ID854_01765</name>
</gene>
<feature type="compositionally biased region" description="Polar residues" evidence="1">
    <location>
        <begin position="18"/>
        <end position="29"/>
    </location>
</feature>
<comment type="caution">
    <text evidence="2">The sequence shown here is derived from an EMBL/GenBank/DDBJ whole genome shotgun (WGS) entry which is preliminary data.</text>
</comment>
<evidence type="ECO:0000256" key="1">
    <source>
        <dbReference type="SAM" id="MobiDB-lite"/>
    </source>
</evidence>